<evidence type="ECO:0000256" key="1">
    <source>
        <dbReference type="ARBA" id="ARBA00009831"/>
    </source>
</evidence>
<comment type="similarity">
    <text evidence="1">Belongs to the aerolysin family.</text>
</comment>
<reference evidence="5 6" key="1">
    <citation type="submission" date="2024-04" db="EMBL/GenBank/DDBJ databases">
        <authorList>
            <consortium name="Genoscope - CEA"/>
            <person name="William W."/>
        </authorList>
    </citation>
    <scope>NUCLEOTIDE SEQUENCE [LARGE SCALE GENOMIC DNA]</scope>
</reference>
<dbReference type="EMBL" id="CAXITT010000214">
    <property type="protein sequence ID" value="CAL1535877.1"/>
    <property type="molecule type" value="Genomic_DNA"/>
</dbReference>
<protein>
    <recommendedName>
        <fullName evidence="4">Aerolysin-like C-terminal domain-containing protein</fullName>
    </recommendedName>
</protein>
<evidence type="ECO:0000259" key="4">
    <source>
        <dbReference type="SMART" id="SM00999"/>
    </source>
</evidence>
<keyword evidence="3" id="KW-0732">Signal</keyword>
<dbReference type="InterPro" id="IPR053280">
    <property type="entry name" value="Aerolysin-like_pore-former"/>
</dbReference>
<proteinExistence type="inferred from homology"/>
<evidence type="ECO:0000256" key="2">
    <source>
        <dbReference type="ARBA" id="ARBA00023157"/>
    </source>
</evidence>
<feature type="chain" id="PRO_5043460986" description="Aerolysin-like C-terminal domain-containing protein" evidence="3">
    <location>
        <begin position="21"/>
        <end position="583"/>
    </location>
</feature>
<accession>A0AAV2HR19</accession>
<keyword evidence="2" id="KW-1015">Disulfide bond</keyword>
<dbReference type="CDD" id="cd20219">
    <property type="entry name" value="PFM_physalysin-1-like"/>
    <property type="match status" value="1"/>
</dbReference>
<gene>
    <name evidence="5" type="ORF">GSLYS_00009837001</name>
</gene>
<dbReference type="Gene3D" id="3.30.412.10">
    <property type="entry name" value="Proaerolysin, chain A, domain 2"/>
    <property type="match status" value="1"/>
</dbReference>
<comment type="caution">
    <text evidence="5">The sequence shown here is derived from an EMBL/GenBank/DDBJ whole genome shotgun (WGS) entry which is preliminary data.</text>
</comment>
<sequence length="583" mass="65005">MKEIGLGLLIFLNLLIGGQTACSISDWTLSFDKEGHSQCNRANTYIQGFERSARQSGNNDGLGLIEGAQCCSPNSPWTSSRTQTVFADWTKLFDNNNVWANCPAGYFLQGLYRTGQFPGLLHNIEEGRCTKPADHPNYYGQCYDEDISVCFDDKGLCKCKDDYLVAGLYRGTCDNLYCLETLKCCKMADKPEDLDELYKVKSRVMDTTMSDIAVIAHYLGYGWCAGCRALYVGEDFRRDGDTWRADKSGACQGYKNEQRLAMAYGDWGFSMKDIKYGDPVIEDLTPESIDSGTIYNNDNTEVTKSIQRSETSVRSVTHTTTSSWKNSHELGLTVSYTPPSATGGAGVSASYKFNYESETSVTDETNSQQSNTFTVSSSKTLKPYSAVKWDLILSKARTTVTYTATIVAKFSTELQGFLRWGGGPNDPNTNYHYQYHGSGDRPTVNYRFGDSKVPFYTALKRESDTNSRPWMWYEMKNAYSDAAYRIDDLANDARYIFTLSGKFEDVLGKKVDIHWDTIPLNASAPVVDPSSYRLTNTSHIALSGRDDKPAAVKLPDTPLTQFLLLQQSDSNFTKIAPSDGSEN</sequence>
<dbReference type="Pfam" id="PF01117">
    <property type="entry name" value="Aerolysin"/>
    <property type="match status" value="1"/>
</dbReference>
<keyword evidence="6" id="KW-1185">Reference proteome</keyword>
<dbReference type="SUPFAM" id="SSF56973">
    <property type="entry name" value="Aerolisin/ETX pore-forming domain"/>
    <property type="match status" value="1"/>
</dbReference>
<dbReference type="PANTHER" id="PTHR34007">
    <property type="entry name" value="AEROLYSIN-LIKE PROTEIN-RELATED"/>
    <property type="match status" value="1"/>
</dbReference>
<dbReference type="SMART" id="SM00999">
    <property type="entry name" value="Aerolysin"/>
    <property type="match status" value="1"/>
</dbReference>
<dbReference type="AlphaFoldDB" id="A0AAV2HR19"/>
<dbReference type="PANTHER" id="PTHR34007:SF1">
    <property type="entry name" value="AEROLYSIN-LIKE PROTEIN-RELATED"/>
    <property type="match status" value="1"/>
</dbReference>
<feature type="domain" description="Aerolysin-like C-terminal" evidence="4">
    <location>
        <begin position="195"/>
        <end position="544"/>
    </location>
</feature>
<dbReference type="Proteomes" id="UP001497497">
    <property type="component" value="Unassembled WGS sequence"/>
</dbReference>
<evidence type="ECO:0000313" key="5">
    <source>
        <dbReference type="EMBL" id="CAL1535877.1"/>
    </source>
</evidence>
<evidence type="ECO:0000313" key="6">
    <source>
        <dbReference type="Proteomes" id="UP001497497"/>
    </source>
</evidence>
<organism evidence="5 6">
    <name type="scientific">Lymnaea stagnalis</name>
    <name type="common">Great pond snail</name>
    <name type="synonym">Helix stagnalis</name>
    <dbReference type="NCBI Taxonomy" id="6523"/>
    <lineage>
        <taxon>Eukaryota</taxon>
        <taxon>Metazoa</taxon>
        <taxon>Spiralia</taxon>
        <taxon>Lophotrochozoa</taxon>
        <taxon>Mollusca</taxon>
        <taxon>Gastropoda</taxon>
        <taxon>Heterobranchia</taxon>
        <taxon>Euthyneura</taxon>
        <taxon>Panpulmonata</taxon>
        <taxon>Hygrophila</taxon>
        <taxon>Lymnaeoidea</taxon>
        <taxon>Lymnaeidae</taxon>
        <taxon>Lymnaea</taxon>
    </lineage>
</organism>
<feature type="signal peptide" evidence="3">
    <location>
        <begin position="1"/>
        <end position="20"/>
    </location>
</feature>
<dbReference type="InterPro" id="IPR055267">
    <property type="entry name" value="Aerolysin-like_C"/>
</dbReference>
<evidence type="ECO:0000256" key="3">
    <source>
        <dbReference type="SAM" id="SignalP"/>
    </source>
</evidence>
<name>A0AAV2HR19_LYMST</name>